<reference evidence="4 6" key="1">
    <citation type="journal article" date="2015" name="Stand. Genomic Sci.">
        <title>Genomic Encyclopedia of Bacterial and Archaeal Type Strains, Phase III: the genomes of soil and plant-associated and newly described type strains.</title>
        <authorList>
            <person name="Whitman W.B."/>
            <person name="Woyke T."/>
            <person name="Klenk H.P."/>
            <person name="Zhou Y."/>
            <person name="Lilburn T.G."/>
            <person name="Beck B.J."/>
            <person name="De Vos P."/>
            <person name="Vandamme P."/>
            <person name="Eisen J.A."/>
            <person name="Garrity G."/>
            <person name="Hugenholtz P."/>
            <person name="Kyrpides N.C."/>
        </authorList>
    </citation>
    <scope>NUCLEOTIDE SEQUENCE [LARGE SCALE GENOMIC DNA]</scope>
    <source>
        <strain evidence="4 6">CGMCC 1.6855</strain>
    </source>
</reference>
<accession>A0A420FPX4</accession>
<dbReference type="GO" id="GO:0047617">
    <property type="term" value="F:fatty acyl-CoA hydrolase activity"/>
    <property type="evidence" value="ECO:0007669"/>
    <property type="project" value="TreeGrafter"/>
</dbReference>
<keyword evidence="5" id="KW-1185">Reference proteome</keyword>
<dbReference type="PIRSF" id="PIRSF003230">
    <property type="entry name" value="YbgC"/>
    <property type="match status" value="1"/>
</dbReference>
<reference evidence="3 5" key="2">
    <citation type="submission" date="2016-07" db="EMBL/GenBank/DDBJ databases">
        <title>Genome analysis of Sphingobacterium siyangense T12B17.</title>
        <authorList>
            <person name="Xu D."/>
            <person name="Su Y."/>
            <person name="Zheng S."/>
        </authorList>
    </citation>
    <scope>NUCLEOTIDE SEQUENCE [LARGE SCALE GENOMIC DNA]</scope>
    <source>
        <strain evidence="3 5">T12B17</strain>
    </source>
</reference>
<gene>
    <name evidence="3" type="ORF">BCY89_08330</name>
    <name evidence="4" type="ORF">IQ31_03072</name>
</gene>
<dbReference type="SUPFAM" id="SSF54637">
    <property type="entry name" value="Thioesterase/thiol ester dehydrase-isomerase"/>
    <property type="match status" value="1"/>
</dbReference>
<dbReference type="PANTHER" id="PTHR31793">
    <property type="entry name" value="4-HYDROXYBENZOYL-COA THIOESTERASE FAMILY MEMBER"/>
    <property type="match status" value="1"/>
</dbReference>
<evidence type="ECO:0000313" key="5">
    <source>
        <dbReference type="Proteomes" id="UP000286402"/>
    </source>
</evidence>
<dbReference type="AlphaFoldDB" id="A0A420FPX4"/>
<comment type="caution">
    <text evidence="3">The sequence shown here is derived from an EMBL/GenBank/DDBJ whole genome shotgun (WGS) entry which is preliminary data.</text>
</comment>
<dbReference type="Proteomes" id="UP000315908">
    <property type="component" value="Unassembled WGS sequence"/>
</dbReference>
<evidence type="ECO:0000313" key="6">
    <source>
        <dbReference type="Proteomes" id="UP000315908"/>
    </source>
</evidence>
<dbReference type="Pfam" id="PF13279">
    <property type="entry name" value="4HBT_2"/>
    <property type="match status" value="1"/>
</dbReference>
<dbReference type="InterPro" id="IPR029069">
    <property type="entry name" value="HotDog_dom_sf"/>
</dbReference>
<evidence type="ECO:0000313" key="4">
    <source>
        <dbReference type="EMBL" id="TWI18589.1"/>
    </source>
</evidence>
<reference evidence="4" key="3">
    <citation type="submission" date="2019-07" db="EMBL/GenBank/DDBJ databases">
        <authorList>
            <person name="Whitman W."/>
            <person name="Huntemann M."/>
            <person name="Clum A."/>
            <person name="Pillay M."/>
            <person name="Palaniappan K."/>
            <person name="Varghese N."/>
            <person name="Mikhailova N."/>
            <person name="Stamatis D."/>
            <person name="Reddy T."/>
            <person name="Daum C."/>
            <person name="Shapiro N."/>
            <person name="Ivanova N."/>
            <person name="Kyrpides N."/>
            <person name="Woyke T."/>
        </authorList>
    </citation>
    <scope>NUCLEOTIDE SEQUENCE</scope>
    <source>
        <strain evidence="4">CGMCC 1.6855</strain>
    </source>
</reference>
<dbReference type="EMBL" id="MCAQ01000023">
    <property type="protein sequence ID" value="RKF34948.1"/>
    <property type="molecule type" value="Genomic_DNA"/>
</dbReference>
<dbReference type="InterPro" id="IPR006684">
    <property type="entry name" value="YbgC/YbaW"/>
</dbReference>
<evidence type="ECO:0000256" key="2">
    <source>
        <dbReference type="ARBA" id="ARBA00022801"/>
    </source>
</evidence>
<protein>
    <submittedName>
        <fullName evidence="3">4-hydroxybenzoyl-CoA thioesterase</fullName>
    </submittedName>
    <submittedName>
        <fullName evidence="4">Acyl-CoA thioester hydrolase</fullName>
    </submittedName>
</protein>
<evidence type="ECO:0000313" key="3">
    <source>
        <dbReference type="EMBL" id="RKF34948.1"/>
    </source>
</evidence>
<dbReference type="EMBL" id="VLKR01000016">
    <property type="protein sequence ID" value="TWI18589.1"/>
    <property type="molecule type" value="Genomic_DNA"/>
</dbReference>
<comment type="similarity">
    <text evidence="1">Belongs to the 4-hydroxybenzoyl-CoA thioesterase family.</text>
</comment>
<proteinExistence type="inferred from homology"/>
<dbReference type="Gene3D" id="3.10.129.10">
    <property type="entry name" value="Hotdog Thioesterase"/>
    <property type="match status" value="1"/>
</dbReference>
<dbReference type="NCBIfam" id="TIGR00051">
    <property type="entry name" value="YbgC/FadM family acyl-CoA thioesterase"/>
    <property type="match status" value="1"/>
</dbReference>
<dbReference type="CDD" id="cd00586">
    <property type="entry name" value="4HBT"/>
    <property type="match status" value="1"/>
</dbReference>
<dbReference type="Proteomes" id="UP000286402">
    <property type="component" value="Unassembled WGS sequence"/>
</dbReference>
<dbReference type="PANTHER" id="PTHR31793:SF27">
    <property type="entry name" value="NOVEL THIOESTERASE SUPERFAMILY DOMAIN AND SAPOSIN A-TYPE DOMAIN CONTAINING PROTEIN (0610012H03RIK)"/>
    <property type="match status" value="1"/>
</dbReference>
<dbReference type="InterPro" id="IPR050563">
    <property type="entry name" value="4-hydroxybenzoyl-CoA_TE"/>
</dbReference>
<organism evidence="3 5">
    <name type="scientific">Sphingobacterium siyangense</name>
    <dbReference type="NCBI Taxonomy" id="459529"/>
    <lineage>
        <taxon>Bacteria</taxon>
        <taxon>Pseudomonadati</taxon>
        <taxon>Bacteroidota</taxon>
        <taxon>Sphingobacteriia</taxon>
        <taxon>Sphingobacteriales</taxon>
        <taxon>Sphingobacteriaceae</taxon>
        <taxon>Sphingobacterium</taxon>
    </lineage>
</organism>
<name>A0A420FPX4_9SPHI</name>
<dbReference type="OrthoDB" id="9800856at2"/>
<keyword evidence="2 4" id="KW-0378">Hydrolase</keyword>
<evidence type="ECO:0000256" key="1">
    <source>
        <dbReference type="ARBA" id="ARBA00005953"/>
    </source>
</evidence>
<sequence>MIMAKNKRTEQVNQITWTSPLRIRFNEVDSLGIVWHGHYISYFEDGRESFGMEHGLTYLDIHGHGYTTPIVKSTCEHKLPLKYGDNARIETSLLDTKAAKIIYRYRILNDNNQVVCLGETIQVFLDSSGNLQLYTPDFFQQWKNRLDFVSK</sequence>